<dbReference type="SUPFAM" id="SSF158682">
    <property type="entry name" value="TerB-like"/>
    <property type="match status" value="1"/>
</dbReference>
<feature type="compositionally biased region" description="Gly residues" evidence="2">
    <location>
        <begin position="219"/>
        <end position="228"/>
    </location>
</feature>
<protein>
    <submittedName>
        <fullName evidence="5">Putative stress response protein, TerZ-and CABP1</fullName>
    </submittedName>
</protein>
<keyword evidence="6" id="KW-1185">Reference proteome</keyword>
<evidence type="ECO:0000313" key="5">
    <source>
        <dbReference type="EMBL" id="EIT86204.1"/>
    </source>
</evidence>
<dbReference type="PANTHER" id="PTHR32097:SF4">
    <property type="entry name" value="GENERAL STRESS PROTEIN 16U"/>
    <property type="match status" value="1"/>
</dbReference>
<evidence type="ECO:0000256" key="2">
    <source>
        <dbReference type="SAM" id="MobiDB-lite"/>
    </source>
</evidence>
<reference evidence="5 6" key="1">
    <citation type="journal article" date="2012" name="J. Bacteriol.">
        <title>Genome of Bacillus macauensis ZFHKF-1, a Long-Chain-Forming Bacterium.</title>
        <authorList>
            <person name="Cai L."/>
            <person name="Zhang T."/>
        </authorList>
    </citation>
    <scope>NUCLEOTIDE SEQUENCE [LARGE SCALE GENOMIC DNA]</scope>
    <source>
        <strain evidence="5 6">ZFHKF-1</strain>
    </source>
</reference>
<dbReference type="Pfam" id="PF05099">
    <property type="entry name" value="TerB"/>
    <property type="match status" value="1"/>
</dbReference>
<dbReference type="STRING" id="1196324.A374_06381"/>
<accession>I8AKU1</accession>
<comment type="similarity">
    <text evidence="1">Belongs to the CAPAB/TerDEXZ family.</text>
</comment>
<dbReference type="eggNOG" id="COG2310">
    <property type="taxonomic scope" value="Bacteria"/>
</dbReference>
<dbReference type="eggNOG" id="COG3793">
    <property type="taxonomic scope" value="Bacteria"/>
</dbReference>
<dbReference type="EMBL" id="AKKV01000022">
    <property type="protein sequence ID" value="EIT86204.1"/>
    <property type="molecule type" value="Genomic_DNA"/>
</dbReference>
<feature type="domain" description="TerD" evidence="3">
    <location>
        <begin position="1"/>
        <end position="187"/>
    </location>
</feature>
<evidence type="ECO:0000256" key="1">
    <source>
        <dbReference type="ARBA" id="ARBA00008775"/>
    </source>
</evidence>
<evidence type="ECO:0000313" key="6">
    <source>
        <dbReference type="Proteomes" id="UP000004080"/>
    </source>
</evidence>
<dbReference type="Gene3D" id="1.10.3680.10">
    <property type="entry name" value="TerB-like"/>
    <property type="match status" value="1"/>
</dbReference>
<dbReference type="PATRIC" id="fig|1196324.3.peg.1302"/>
<dbReference type="RefSeq" id="WP_007201373.1">
    <property type="nucleotide sequence ID" value="NZ_AKKV01000022.1"/>
</dbReference>
<dbReference type="InterPro" id="IPR007791">
    <property type="entry name" value="DjlA_N"/>
</dbReference>
<dbReference type="Proteomes" id="UP000004080">
    <property type="component" value="Unassembled WGS sequence"/>
</dbReference>
<dbReference type="PANTHER" id="PTHR32097">
    <property type="entry name" value="CAMP-BINDING PROTEIN 1-RELATED"/>
    <property type="match status" value="1"/>
</dbReference>
<dbReference type="CDD" id="cd07176">
    <property type="entry name" value="terB"/>
    <property type="match status" value="1"/>
</dbReference>
<organism evidence="5 6">
    <name type="scientific">Fictibacillus macauensis ZFHKF-1</name>
    <dbReference type="NCBI Taxonomy" id="1196324"/>
    <lineage>
        <taxon>Bacteria</taxon>
        <taxon>Bacillati</taxon>
        <taxon>Bacillota</taxon>
        <taxon>Bacilli</taxon>
        <taxon>Bacillales</taxon>
        <taxon>Fictibacillaceae</taxon>
        <taxon>Fictibacillus</taxon>
    </lineage>
</organism>
<feature type="compositionally biased region" description="Polar residues" evidence="2">
    <location>
        <begin position="200"/>
        <end position="217"/>
    </location>
</feature>
<feature type="region of interest" description="Disordered" evidence="2">
    <location>
        <begin position="195"/>
        <end position="233"/>
    </location>
</feature>
<dbReference type="InterPro" id="IPR003325">
    <property type="entry name" value="TerD"/>
</dbReference>
<comment type="caution">
    <text evidence="5">The sequence shown here is derived from an EMBL/GenBank/DDBJ whole genome shotgun (WGS) entry which is preliminary data.</text>
</comment>
<gene>
    <name evidence="5" type="ORF">A374_06381</name>
</gene>
<evidence type="ECO:0000259" key="3">
    <source>
        <dbReference type="Pfam" id="PF02342"/>
    </source>
</evidence>
<feature type="domain" description="Co-chaperone DjlA N-terminal" evidence="4">
    <location>
        <begin position="369"/>
        <end position="486"/>
    </location>
</feature>
<dbReference type="Pfam" id="PF02342">
    <property type="entry name" value="TerD"/>
    <property type="match status" value="1"/>
</dbReference>
<dbReference type="InterPro" id="IPR029024">
    <property type="entry name" value="TerB-like"/>
</dbReference>
<evidence type="ECO:0000259" key="4">
    <source>
        <dbReference type="Pfam" id="PF05099"/>
    </source>
</evidence>
<sequence>MSVRLKKGQKVDLTKSNPGLFKLSVGLGWDVNEQGGPSYDLDASAFLLQETGKVRSEQDFIFYNNPIGANSSVVYEGDNRTGVGNHDDEVIRIDLIQVPTHIQRIAFTITIHDAAQKGQSFGHIRNAYVRIFDDQTGRELIRYDLGHEFSVETAVVAAELYRHNGEWKFNAIGSGFQGGLAALCSNFGIDVEDEPASPASGYSSMPSQSQNYQQNGMAGQPGGYGQSGASGQMSGYGQSGASGQMSGYGQPGSYHQASMPAHTGGGVPTYGQGVQGNQSTMNACPRCHSQNISTGKKGFGIGKAAIGGLILGPVGLLGGFIGGNKVKFTCNSCGNKWSPDQKDWSAWANEQKHKTQELFNRFKSQDVLDAVVACFALVSMADGSLSEIERQKVNEFIHNSEELRVFETHKVQQRFQDFVSMLQRNFMVGRNDALKAINRIRQKPEIARTVVHYGVAIGFADGVFEQSEKNAIIDICRELSLNSAEFLS</sequence>
<name>I8AKU1_9BACL</name>
<dbReference type="CDD" id="cd06974">
    <property type="entry name" value="TerD_like"/>
    <property type="match status" value="1"/>
</dbReference>
<dbReference type="InterPro" id="IPR051324">
    <property type="entry name" value="Stress/Tellurium_Resist"/>
</dbReference>
<dbReference type="AlphaFoldDB" id="I8AKU1"/>
<dbReference type="OrthoDB" id="4123258at2"/>
<dbReference type="Gene3D" id="2.60.60.30">
    <property type="entry name" value="sav2460 like domains"/>
    <property type="match status" value="1"/>
</dbReference>
<proteinExistence type="inferred from homology"/>